<sequence>MAGTGQDVVVQQLDQDEPDLLRDQFRQLLRYRGMLALGVALGLLGGLWTGLVGGESYVASSELSVRQVTLDPFSTGSSQLNRDVMGTERQTAGSNSVADLAQQKLGGGQTEEQLLSGLQVTNPPNTLVLRFTYTSTDPETAAERANGFAQAYLDYRYAQNKKIVDNTAKSYDSQLQPLRDRRDSLLKDIEGGRLAGRALDQALSDKSSLEITMSQISAKKAEVVSIDPTSGRIFRAATAPSEPSGPGLLMVLFLGAAVGLGFGLVIAWVRLIFDPTARSTADVVRALRAPVLGTLPGQRRQGPLLAEGRTAEEYRSMAFRLAYDQRFADRRRLLVVAPRGRNDVPAAVSVNLAASFAEMGHEVLLIEADLRQPTLSARLSTADGVRPGWARTPARGDGGWPTGLQIPIDAGESGAFDLVPGTRVRNAARALTSASATQLIAEADAPGSVVVVVAPPVLSYADAIALTDRVDGVLVVCDPHEVRREDLERIRELIRGAGGTVLGAVLHSFGGAKDEEKSGGSGGNGRKKNGRGRQQDRRTPVSEPYGPPPAPRSGGDDGQGRQPGSRAGGRSASRSSSQ</sequence>
<dbReference type="SUPFAM" id="SSF52540">
    <property type="entry name" value="P-loop containing nucleoside triphosphate hydrolases"/>
    <property type="match status" value="1"/>
</dbReference>
<evidence type="ECO:0000256" key="2">
    <source>
        <dbReference type="SAM" id="Phobius"/>
    </source>
</evidence>
<gene>
    <name evidence="3" type="ORF">ACFQLX_18020</name>
</gene>
<feature type="transmembrane region" description="Helical" evidence="2">
    <location>
        <begin position="31"/>
        <end position="51"/>
    </location>
</feature>
<reference evidence="4" key="1">
    <citation type="journal article" date="2019" name="Int. J. Syst. Evol. Microbiol.">
        <title>The Global Catalogue of Microorganisms (GCM) 10K type strain sequencing project: providing services to taxonomists for standard genome sequencing and annotation.</title>
        <authorList>
            <consortium name="The Broad Institute Genomics Platform"/>
            <consortium name="The Broad Institute Genome Sequencing Center for Infectious Disease"/>
            <person name="Wu L."/>
            <person name="Ma J."/>
        </authorList>
    </citation>
    <scope>NUCLEOTIDE SEQUENCE [LARGE SCALE GENOMIC DNA]</scope>
    <source>
        <strain evidence="4">CGMCC 1.13681</strain>
    </source>
</reference>
<keyword evidence="2" id="KW-1133">Transmembrane helix</keyword>
<organism evidence="3 4">
    <name type="scientific">Streptomyces polyrhachis</name>
    <dbReference type="NCBI Taxonomy" id="1282885"/>
    <lineage>
        <taxon>Bacteria</taxon>
        <taxon>Bacillati</taxon>
        <taxon>Actinomycetota</taxon>
        <taxon>Actinomycetes</taxon>
        <taxon>Kitasatosporales</taxon>
        <taxon>Streptomycetaceae</taxon>
        <taxon>Streptomyces</taxon>
    </lineage>
</organism>
<evidence type="ECO:0000256" key="1">
    <source>
        <dbReference type="SAM" id="MobiDB-lite"/>
    </source>
</evidence>
<name>A0ABW2GJB9_9ACTN</name>
<evidence type="ECO:0000313" key="4">
    <source>
        <dbReference type="Proteomes" id="UP001596413"/>
    </source>
</evidence>
<dbReference type="Gene3D" id="3.40.50.300">
    <property type="entry name" value="P-loop containing nucleotide triphosphate hydrolases"/>
    <property type="match status" value="1"/>
</dbReference>
<dbReference type="PANTHER" id="PTHR32309:SF31">
    <property type="entry name" value="CAPSULAR EXOPOLYSACCHARIDE FAMILY"/>
    <property type="match status" value="1"/>
</dbReference>
<dbReference type="Proteomes" id="UP001596413">
    <property type="component" value="Unassembled WGS sequence"/>
</dbReference>
<protein>
    <submittedName>
        <fullName evidence="3">Lipopolysaccharide biosynthesis protein</fullName>
    </submittedName>
</protein>
<dbReference type="PANTHER" id="PTHR32309">
    <property type="entry name" value="TYROSINE-PROTEIN KINASE"/>
    <property type="match status" value="1"/>
</dbReference>
<feature type="region of interest" description="Disordered" evidence="1">
    <location>
        <begin position="511"/>
        <end position="578"/>
    </location>
</feature>
<dbReference type="RefSeq" id="WP_386416434.1">
    <property type="nucleotide sequence ID" value="NZ_JBHSZO010000028.1"/>
</dbReference>
<keyword evidence="2" id="KW-0472">Membrane</keyword>
<dbReference type="InterPro" id="IPR027417">
    <property type="entry name" value="P-loop_NTPase"/>
</dbReference>
<keyword evidence="2" id="KW-0812">Transmembrane</keyword>
<proteinExistence type="predicted"/>
<feature type="transmembrane region" description="Helical" evidence="2">
    <location>
        <begin position="248"/>
        <end position="269"/>
    </location>
</feature>
<dbReference type="EMBL" id="JBHSZO010000028">
    <property type="protein sequence ID" value="MFC7220046.1"/>
    <property type="molecule type" value="Genomic_DNA"/>
</dbReference>
<keyword evidence="4" id="KW-1185">Reference proteome</keyword>
<dbReference type="InterPro" id="IPR050445">
    <property type="entry name" value="Bact_polysacc_biosynth/exp"/>
</dbReference>
<accession>A0ABW2GJB9</accession>
<comment type="caution">
    <text evidence="3">The sequence shown here is derived from an EMBL/GenBank/DDBJ whole genome shotgun (WGS) entry which is preliminary data.</text>
</comment>
<evidence type="ECO:0000313" key="3">
    <source>
        <dbReference type="EMBL" id="MFC7220046.1"/>
    </source>
</evidence>
<feature type="compositionally biased region" description="Low complexity" evidence="1">
    <location>
        <begin position="560"/>
        <end position="578"/>
    </location>
</feature>